<comment type="similarity">
    <text evidence="1">Belongs to the ATP-dependent DNA ligase family.</text>
</comment>
<dbReference type="Pfam" id="PF01068">
    <property type="entry name" value="DNA_ligase_A_M"/>
    <property type="match status" value="1"/>
</dbReference>
<organism evidence="8 9">
    <name type="scientific">Corynascus novoguineensis</name>
    <dbReference type="NCBI Taxonomy" id="1126955"/>
    <lineage>
        <taxon>Eukaryota</taxon>
        <taxon>Fungi</taxon>
        <taxon>Dikarya</taxon>
        <taxon>Ascomycota</taxon>
        <taxon>Pezizomycotina</taxon>
        <taxon>Sordariomycetes</taxon>
        <taxon>Sordariomycetidae</taxon>
        <taxon>Sordariales</taxon>
        <taxon>Chaetomiaceae</taxon>
        <taxon>Corynascus</taxon>
    </lineage>
</organism>
<dbReference type="Gene3D" id="3.30.470.30">
    <property type="entry name" value="DNA ligase/mRNA capping enzyme"/>
    <property type="match status" value="1"/>
</dbReference>
<sequence length="1073" mass="119999">MPFLFSYVCDLLQRLEDNRLARCGVKSSATIIEEWFRGHHGLIYRDDHSSAPLLSALLPEKRTDRVYFIREKKLQAIIGRALGLGRFRIAELARWANPEARADLADCVEGILKQTPNPISPTHRPVTVEEIDELLHSIAAACRFSSPAVRSSVEKRPADKELSLGRLYQRVSARDAKWLTRLILKNYEPVVLDPRLVCASYHPLLPTILKVQDDLAVAGRILDALKRGRTVTGKSELAEYLKPTLGVKIGRQTWFKGRSIKHCLSMVQGRISCEEKMDGEYCQIHIDLSKGFHCIQIFSKSGKDSTRDRMALHEYVRDISIRKSLQLGQPSCPLKRSCILEGELVVYSDKHHKVLDFHKIRKHVSRSGSFLGTDKDSQPHPWEHLMIVYYDLLMVDNESFLSVKRSERFERLKSLITPVPGRSSLVKREVIDCDRPSAVSDLRRVFAKCITARGEGLVLKADDPYFNFGAIQRPYSCCAIKLKKEYIGNFGDIGDFAVVGARFDAAKARTYNIPALKWTHFYVGCLENKDEVQRFGKKPRFVVTNVVELNAAQLATFISSVNPETVRPEDNSAISLHIDPGLDGGKRPSVIFPTPPVFDLRCFSFDKKGNAGFWSPRFPSVSKIHCDRTFHDTISFAELQDMAAKDKEAPPPEDSQELLGWIAALENSEPKTMADGATQSTIFTVSDSATPSPRPSKAVDLCDSAPRNLTENEIEPRRQLQVATTADFPTIHVAREPEMTASARSDSQTGVTLGAKRRLESLTQGSIPDRSKARKCSSDQVASWSSSRDNHQDEPSATQRETPVGSQGSPSRRASSAVLPVLRQWKSTGTASTTMGSSCTGLMHEANSGRRRNSNRPSLPTSISYHQASSQNSTSSFSVNSSGGGSTSSAEADARPSEQAYQTAINRTTDTNSTKCQFLGDMCRFQTYSILLSPCIANFPWVTDDLLSSHGVSEFLRDPREWLRSQGTNNAPAGTSSPASARTKTPTARRKTKIVLVDRRRREATLAFLQLIEAARLKRRNGDREYVPVYDWKVLEAIRDEEKKVNRNMGKYGPQFELNHHASIWRRFWVGLA</sequence>
<evidence type="ECO:0000256" key="1">
    <source>
        <dbReference type="ARBA" id="ARBA00007572"/>
    </source>
</evidence>
<feature type="compositionally biased region" description="Polar residues" evidence="6">
    <location>
        <begin position="795"/>
        <end position="814"/>
    </location>
</feature>
<feature type="region of interest" description="Disordered" evidence="6">
    <location>
        <begin position="964"/>
        <end position="990"/>
    </location>
</feature>
<dbReference type="Proteomes" id="UP001303647">
    <property type="component" value="Unassembled WGS sequence"/>
</dbReference>
<evidence type="ECO:0000256" key="4">
    <source>
        <dbReference type="ARBA" id="ARBA00022840"/>
    </source>
</evidence>
<dbReference type="Gene3D" id="2.40.50.140">
    <property type="entry name" value="Nucleic acid-binding proteins"/>
    <property type="match status" value="1"/>
</dbReference>
<keyword evidence="4" id="KW-0067">ATP-binding</keyword>
<gene>
    <name evidence="8" type="ORF">C7999DRAFT_11164</name>
</gene>
<feature type="compositionally biased region" description="Polar residues" evidence="6">
    <location>
        <begin position="742"/>
        <end position="751"/>
    </location>
</feature>
<dbReference type="Pfam" id="PF04675">
    <property type="entry name" value="DNA_ligase_A_N"/>
    <property type="match status" value="1"/>
</dbReference>
<dbReference type="SUPFAM" id="SSF56091">
    <property type="entry name" value="DNA ligase/mRNA capping enzyme, catalytic domain"/>
    <property type="match status" value="1"/>
</dbReference>
<accession>A0AAN7D040</accession>
<feature type="compositionally biased region" description="Low complexity" evidence="6">
    <location>
        <begin position="975"/>
        <end position="986"/>
    </location>
</feature>
<keyword evidence="9" id="KW-1185">Reference proteome</keyword>
<keyword evidence="2" id="KW-0436">Ligase</keyword>
<dbReference type="InterPro" id="IPR012308">
    <property type="entry name" value="DNA_ligase_ATP-dep_N"/>
</dbReference>
<reference evidence="8" key="2">
    <citation type="submission" date="2023-05" db="EMBL/GenBank/DDBJ databases">
        <authorList>
            <consortium name="Lawrence Berkeley National Laboratory"/>
            <person name="Steindorff A."/>
            <person name="Hensen N."/>
            <person name="Bonometti L."/>
            <person name="Westerberg I."/>
            <person name="Brannstrom I.O."/>
            <person name="Guillou S."/>
            <person name="Cros-Aarteil S."/>
            <person name="Calhoun S."/>
            <person name="Haridas S."/>
            <person name="Kuo A."/>
            <person name="Mondo S."/>
            <person name="Pangilinan J."/>
            <person name="Riley R."/>
            <person name="Labutti K."/>
            <person name="Andreopoulos B."/>
            <person name="Lipzen A."/>
            <person name="Chen C."/>
            <person name="Yanf M."/>
            <person name="Daum C."/>
            <person name="Ng V."/>
            <person name="Clum A."/>
            <person name="Ohm R."/>
            <person name="Martin F."/>
            <person name="Silar P."/>
            <person name="Natvig D."/>
            <person name="Lalanne C."/>
            <person name="Gautier V."/>
            <person name="Ament-Velasquez S.L."/>
            <person name="Kruys A."/>
            <person name="Hutchinson M.I."/>
            <person name="Powell A.J."/>
            <person name="Barry K."/>
            <person name="Miller A.N."/>
            <person name="Grigoriev I.V."/>
            <person name="Debuchy R."/>
            <person name="Gladieux P."/>
            <person name="Thoren M.H."/>
            <person name="Johannesson H."/>
        </authorList>
    </citation>
    <scope>NUCLEOTIDE SEQUENCE</scope>
    <source>
        <strain evidence="8">CBS 359.72</strain>
    </source>
</reference>
<evidence type="ECO:0000256" key="2">
    <source>
        <dbReference type="ARBA" id="ARBA00022598"/>
    </source>
</evidence>
<dbReference type="InterPro" id="IPR012340">
    <property type="entry name" value="NA-bd_OB-fold"/>
</dbReference>
<dbReference type="GO" id="GO:0005524">
    <property type="term" value="F:ATP binding"/>
    <property type="evidence" value="ECO:0007669"/>
    <property type="project" value="UniProtKB-KW"/>
</dbReference>
<dbReference type="GO" id="GO:0006297">
    <property type="term" value="P:nucleotide-excision repair, DNA gap filling"/>
    <property type="evidence" value="ECO:0007669"/>
    <property type="project" value="TreeGrafter"/>
</dbReference>
<evidence type="ECO:0000256" key="3">
    <source>
        <dbReference type="ARBA" id="ARBA00022741"/>
    </source>
</evidence>
<feature type="compositionally biased region" description="Low complexity" evidence="6">
    <location>
        <begin position="827"/>
        <end position="841"/>
    </location>
</feature>
<dbReference type="GO" id="GO:0006310">
    <property type="term" value="P:DNA recombination"/>
    <property type="evidence" value="ECO:0007669"/>
    <property type="project" value="InterPro"/>
</dbReference>
<proteinExistence type="inferred from homology"/>
<dbReference type="InterPro" id="IPR029710">
    <property type="entry name" value="LIG4"/>
</dbReference>
<feature type="compositionally biased region" description="Polar residues" evidence="6">
    <location>
        <begin position="778"/>
        <end position="787"/>
    </location>
</feature>
<keyword evidence="5" id="KW-0539">Nucleus</keyword>
<evidence type="ECO:0000313" key="9">
    <source>
        <dbReference type="Proteomes" id="UP001303647"/>
    </source>
</evidence>
<protein>
    <recommendedName>
        <fullName evidence="7">ATP-dependent DNA ligase family profile domain-containing protein</fullName>
    </recommendedName>
</protein>
<feature type="compositionally biased region" description="Polar residues" evidence="6">
    <location>
        <begin position="859"/>
        <end position="868"/>
    </location>
</feature>
<evidence type="ECO:0000256" key="6">
    <source>
        <dbReference type="SAM" id="MobiDB-lite"/>
    </source>
</evidence>
<feature type="compositionally biased region" description="Low complexity" evidence="6">
    <location>
        <begin position="869"/>
        <end position="881"/>
    </location>
</feature>
<evidence type="ECO:0000313" key="8">
    <source>
        <dbReference type="EMBL" id="KAK4251036.1"/>
    </source>
</evidence>
<feature type="region of interest" description="Disordered" evidence="6">
    <location>
        <begin position="706"/>
        <end position="906"/>
    </location>
</feature>
<feature type="domain" description="ATP-dependent DNA ligase family profile" evidence="7">
    <location>
        <begin position="387"/>
        <end position="527"/>
    </location>
</feature>
<dbReference type="PANTHER" id="PTHR45997">
    <property type="entry name" value="DNA LIGASE 4"/>
    <property type="match status" value="1"/>
</dbReference>
<evidence type="ECO:0000256" key="5">
    <source>
        <dbReference type="ARBA" id="ARBA00023242"/>
    </source>
</evidence>
<feature type="compositionally biased region" description="Polar residues" evidence="6">
    <location>
        <begin position="965"/>
        <end position="974"/>
    </location>
</feature>
<dbReference type="PANTHER" id="PTHR45997:SF2">
    <property type="entry name" value="ATP DEPENDENT DNA LIGASE DOMAIN PROTEIN (AFU_ORTHOLOGUE AFUA_5G02430)"/>
    <property type="match status" value="1"/>
</dbReference>
<dbReference type="CDD" id="cd08039">
    <property type="entry name" value="Adenylation_DNA_ligase_Fungal"/>
    <property type="match status" value="1"/>
</dbReference>
<dbReference type="GO" id="GO:0003910">
    <property type="term" value="F:DNA ligase (ATP) activity"/>
    <property type="evidence" value="ECO:0007669"/>
    <property type="project" value="InterPro"/>
</dbReference>
<dbReference type="InterPro" id="IPR036599">
    <property type="entry name" value="DNA_ligase_N_sf"/>
</dbReference>
<evidence type="ECO:0000259" key="7">
    <source>
        <dbReference type="PROSITE" id="PS50160"/>
    </source>
</evidence>
<dbReference type="EMBL" id="MU857608">
    <property type="protein sequence ID" value="KAK4251036.1"/>
    <property type="molecule type" value="Genomic_DNA"/>
</dbReference>
<reference evidence="8" key="1">
    <citation type="journal article" date="2023" name="Mol. Phylogenet. Evol.">
        <title>Genome-scale phylogeny and comparative genomics of the fungal order Sordariales.</title>
        <authorList>
            <person name="Hensen N."/>
            <person name="Bonometti L."/>
            <person name="Westerberg I."/>
            <person name="Brannstrom I.O."/>
            <person name="Guillou S."/>
            <person name="Cros-Aarteil S."/>
            <person name="Calhoun S."/>
            <person name="Haridas S."/>
            <person name="Kuo A."/>
            <person name="Mondo S."/>
            <person name="Pangilinan J."/>
            <person name="Riley R."/>
            <person name="LaButti K."/>
            <person name="Andreopoulos B."/>
            <person name="Lipzen A."/>
            <person name="Chen C."/>
            <person name="Yan M."/>
            <person name="Daum C."/>
            <person name="Ng V."/>
            <person name="Clum A."/>
            <person name="Steindorff A."/>
            <person name="Ohm R.A."/>
            <person name="Martin F."/>
            <person name="Silar P."/>
            <person name="Natvig D.O."/>
            <person name="Lalanne C."/>
            <person name="Gautier V."/>
            <person name="Ament-Velasquez S.L."/>
            <person name="Kruys A."/>
            <person name="Hutchinson M.I."/>
            <person name="Powell A.J."/>
            <person name="Barry K."/>
            <person name="Miller A.N."/>
            <person name="Grigoriev I.V."/>
            <person name="Debuchy R."/>
            <person name="Gladieux P."/>
            <person name="Hiltunen Thoren M."/>
            <person name="Johannesson H."/>
        </authorList>
    </citation>
    <scope>NUCLEOTIDE SEQUENCE</scope>
    <source>
        <strain evidence="8">CBS 359.72</strain>
    </source>
</reference>
<name>A0AAN7D040_9PEZI</name>
<dbReference type="InterPro" id="IPR012310">
    <property type="entry name" value="DNA_ligase_ATP-dep_cent"/>
</dbReference>
<dbReference type="GO" id="GO:0003677">
    <property type="term" value="F:DNA binding"/>
    <property type="evidence" value="ECO:0007669"/>
    <property type="project" value="InterPro"/>
</dbReference>
<dbReference type="PROSITE" id="PS50160">
    <property type="entry name" value="DNA_LIGASE_A3"/>
    <property type="match status" value="1"/>
</dbReference>
<dbReference type="GO" id="GO:0032807">
    <property type="term" value="C:DNA ligase IV complex"/>
    <property type="evidence" value="ECO:0007669"/>
    <property type="project" value="TreeGrafter"/>
</dbReference>
<dbReference type="GO" id="GO:0006303">
    <property type="term" value="P:double-strand break repair via nonhomologous end joining"/>
    <property type="evidence" value="ECO:0007669"/>
    <property type="project" value="TreeGrafter"/>
</dbReference>
<keyword evidence="3" id="KW-0547">Nucleotide-binding</keyword>
<dbReference type="Gene3D" id="1.10.3260.10">
    <property type="entry name" value="DNA ligase, ATP-dependent, N-terminal domain"/>
    <property type="match status" value="1"/>
</dbReference>
<comment type="caution">
    <text evidence="8">The sequence shown here is derived from an EMBL/GenBank/DDBJ whole genome shotgun (WGS) entry which is preliminary data.</text>
</comment>
<dbReference type="AlphaFoldDB" id="A0AAN7D040"/>